<organism evidence="1">
    <name type="scientific">Setaria italica</name>
    <name type="common">Foxtail millet</name>
    <name type="synonym">Panicum italicum</name>
    <dbReference type="NCBI Taxonomy" id="4555"/>
    <lineage>
        <taxon>Eukaryota</taxon>
        <taxon>Viridiplantae</taxon>
        <taxon>Streptophyta</taxon>
        <taxon>Embryophyta</taxon>
        <taxon>Tracheophyta</taxon>
        <taxon>Spermatophyta</taxon>
        <taxon>Magnoliopsida</taxon>
        <taxon>Liliopsida</taxon>
        <taxon>Poales</taxon>
        <taxon>Poaceae</taxon>
        <taxon>PACMAD clade</taxon>
        <taxon>Panicoideae</taxon>
        <taxon>Panicodae</taxon>
        <taxon>Paniceae</taxon>
        <taxon>Cenchrinae</taxon>
        <taxon>Setaria</taxon>
    </lineage>
</organism>
<dbReference type="InterPro" id="IPR027417">
    <property type="entry name" value="P-loop_NTPase"/>
</dbReference>
<accession>A0A368S690</accession>
<dbReference type="PANTHER" id="PTHR10492">
    <property type="match status" value="1"/>
</dbReference>
<dbReference type="SUPFAM" id="SSF52540">
    <property type="entry name" value="P-loop containing nucleoside triphosphate hydrolases"/>
    <property type="match status" value="1"/>
</dbReference>
<reference evidence="1" key="1">
    <citation type="journal article" date="2012" name="Nat. Biotechnol.">
        <title>Reference genome sequence of the model plant Setaria.</title>
        <authorList>
            <person name="Bennetzen J.L."/>
            <person name="Schmutz J."/>
            <person name="Wang H."/>
            <person name="Percifield R."/>
            <person name="Hawkins J."/>
            <person name="Pontaroli A.C."/>
            <person name="Estep M."/>
            <person name="Feng L."/>
            <person name="Vaughn J.N."/>
            <person name="Grimwood J."/>
            <person name="Jenkins J."/>
            <person name="Barry K."/>
            <person name="Lindquist E."/>
            <person name="Hellsten U."/>
            <person name="Deshpande S."/>
            <person name="Wang X."/>
            <person name="Wu X."/>
            <person name="Mitros T."/>
            <person name="Triplett J."/>
            <person name="Yang X."/>
            <person name="Ye C.Y."/>
            <person name="Mauro-Herrera M."/>
            <person name="Wang L."/>
            <person name="Li P."/>
            <person name="Sharma M."/>
            <person name="Sharma R."/>
            <person name="Ronald P.C."/>
            <person name="Panaud O."/>
            <person name="Kellogg E.A."/>
            <person name="Brutnell T.P."/>
            <person name="Doust A.N."/>
            <person name="Tuskan G.A."/>
            <person name="Rokhsar D."/>
            <person name="Devos K.M."/>
        </authorList>
    </citation>
    <scope>NUCLEOTIDE SEQUENCE [LARGE SCALE GENOMIC DNA]</scope>
    <source>
        <strain evidence="1">Yugu1</strain>
    </source>
</reference>
<dbReference type="EMBL" id="CM003535">
    <property type="protein sequence ID" value="RCV37370.1"/>
    <property type="molecule type" value="Genomic_DNA"/>
</dbReference>
<dbReference type="OrthoDB" id="683365at2759"/>
<dbReference type="PANTHER" id="PTHR10492:SF91">
    <property type="entry name" value="ATP-DEPENDENT DNA HELICASE"/>
    <property type="match status" value="1"/>
</dbReference>
<dbReference type="AlphaFoldDB" id="A0A368S690"/>
<proteinExistence type="predicted"/>
<protein>
    <submittedName>
        <fullName evidence="1">Uncharacterized protein</fullName>
    </submittedName>
</protein>
<sequence length="199" mass="22748">MRAQSDAWFADYLLRIGNGVEETIGDDYVQLLDDILIDSPIDNIFIDTLIDQVFPNLHVNCTFANYMRERAILSTRNEHVDAMNALMIDRFLGFQKNCIDAEIVNGQHAGKRVFIPRIPMLPSEDLSLPFKFKRKEFPIWLSFAMTIINVQGQTIPNLYVVLSKGVSCETTWVLARKNKDMDLSGKGKKNIVYRDVSES</sequence>
<gene>
    <name evidence="1" type="ORF">SETIT_8G057300v2</name>
</gene>
<dbReference type="STRING" id="4555.A0A368S690"/>
<evidence type="ECO:0000313" key="1">
    <source>
        <dbReference type="EMBL" id="RCV37370.1"/>
    </source>
</evidence>
<reference evidence="1" key="2">
    <citation type="submission" date="2015-07" db="EMBL/GenBank/DDBJ databases">
        <authorList>
            <person name="Noorani M."/>
        </authorList>
    </citation>
    <scope>NUCLEOTIDE SEQUENCE</scope>
    <source>
        <strain evidence="1">Yugu1</strain>
    </source>
</reference>
<name>A0A368S690_SETIT</name>